<dbReference type="InterPro" id="IPR054239">
    <property type="entry name" value="DUF6966"/>
</dbReference>
<reference evidence="2 3" key="1">
    <citation type="submission" date="2019-02" db="EMBL/GenBank/DDBJ databases">
        <title>Deep-cultivation of Planctomycetes and their phenomic and genomic characterization uncovers novel biology.</title>
        <authorList>
            <person name="Wiegand S."/>
            <person name="Jogler M."/>
            <person name="Boedeker C."/>
            <person name="Pinto D."/>
            <person name="Vollmers J."/>
            <person name="Rivas-Marin E."/>
            <person name="Kohn T."/>
            <person name="Peeters S.H."/>
            <person name="Heuer A."/>
            <person name="Rast P."/>
            <person name="Oberbeckmann S."/>
            <person name="Bunk B."/>
            <person name="Jeske O."/>
            <person name="Meyerdierks A."/>
            <person name="Storesund J.E."/>
            <person name="Kallscheuer N."/>
            <person name="Luecker S."/>
            <person name="Lage O.M."/>
            <person name="Pohl T."/>
            <person name="Merkel B.J."/>
            <person name="Hornburger P."/>
            <person name="Mueller R.-W."/>
            <person name="Bruemmer F."/>
            <person name="Labrenz M."/>
            <person name="Spormann A.M."/>
            <person name="Op den Camp H."/>
            <person name="Overmann J."/>
            <person name="Amann R."/>
            <person name="Jetten M.S.M."/>
            <person name="Mascher T."/>
            <person name="Medema M.H."/>
            <person name="Devos D.P."/>
            <person name="Kaster A.-K."/>
            <person name="Ovreas L."/>
            <person name="Rohde M."/>
            <person name="Galperin M.Y."/>
            <person name="Jogler C."/>
        </authorList>
    </citation>
    <scope>NUCLEOTIDE SEQUENCE [LARGE SCALE GENOMIC DNA]</scope>
    <source>
        <strain evidence="2 3">ETA_A8</strain>
    </source>
</reference>
<accession>A0A517Y9Q6</accession>
<evidence type="ECO:0000259" key="1">
    <source>
        <dbReference type="Pfam" id="PF22294"/>
    </source>
</evidence>
<dbReference type="AlphaFoldDB" id="A0A517Y9Q6"/>
<protein>
    <recommendedName>
        <fullName evidence="1">DUF6966 domain-containing protein</fullName>
    </recommendedName>
</protein>
<dbReference type="Pfam" id="PF22294">
    <property type="entry name" value="DUF6966"/>
    <property type="match status" value="1"/>
</dbReference>
<dbReference type="KEGG" id="aagg:ETAA8_19760"/>
<evidence type="ECO:0000313" key="3">
    <source>
        <dbReference type="Proteomes" id="UP000315017"/>
    </source>
</evidence>
<dbReference type="EMBL" id="CP036274">
    <property type="protein sequence ID" value="QDU26892.1"/>
    <property type="molecule type" value="Genomic_DNA"/>
</dbReference>
<gene>
    <name evidence="2" type="ORF">ETAA8_19760</name>
</gene>
<dbReference type="OrthoDB" id="1449298at2"/>
<dbReference type="Proteomes" id="UP000315017">
    <property type="component" value="Chromosome"/>
</dbReference>
<keyword evidence="3" id="KW-1185">Reference proteome</keyword>
<feature type="domain" description="DUF6966" evidence="1">
    <location>
        <begin position="23"/>
        <end position="72"/>
    </location>
</feature>
<dbReference type="RefSeq" id="WP_145087779.1">
    <property type="nucleotide sequence ID" value="NZ_CP036274.1"/>
</dbReference>
<proteinExistence type="predicted"/>
<name>A0A517Y9Q6_9BACT</name>
<evidence type="ECO:0000313" key="2">
    <source>
        <dbReference type="EMBL" id="QDU26892.1"/>
    </source>
</evidence>
<sequence length="294" mass="33539">MLHHPDSTTYEQTLVATEQFLRQIGETHWADWLREDINAWQTQRDVSHHRRAYGGMGSFNDVVISDTNEHHVTAEQVPWASCLFEWLRALLFQLSMSPCAIPKADELRKVVGRHNSSWAVFLGGGRPAESSQGLTDTEVKISGFRCLACGYAEITSRDIDTAIANAIVPILLFEACERSTLLDAIKRVLALELPDLEDRRNRLITAAQASNVQIASRETWMRPCPNCRADDSAIYRWTYVDGSPPKLSPTLDNSRLRASASPDQQQHYKLQRWTSAARFFTGIRNWFYRRFDIL</sequence>
<organism evidence="2 3">
    <name type="scientific">Anatilimnocola aggregata</name>
    <dbReference type="NCBI Taxonomy" id="2528021"/>
    <lineage>
        <taxon>Bacteria</taxon>
        <taxon>Pseudomonadati</taxon>
        <taxon>Planctomycetota</taxon>
        <taxon>Planctomycetia</taxon>
        <taxon>Pirellulales</taxon>
        <taxon>Pirellulaceae</taxon>
        <taxon>Anatilimnocola</taxon>
    </lineage>
</organism>